<dbReference type="Pfam" id="PF13562">
    <property type="entry name" value="NTP_transf_4"/>
    <property type="match status" value="1"/>
</dbReference>
<proteinExistence type="predicted"/>
<dbReference type="RefSeq" id="WP_183493778.1">
    <property type="nucleotide sequence ID" value="NZ_JACIFF010000001.1"/>
</dbReference>
<dbReference type="InterPro" id="IPR011004">
    <property type="entry name" value="Trimer_LpxA-like_sf"/>
</dbReference>
<name>A0A840E8Y2_9BACT</name>
<dbReference type="GO" id="GO:0016779">
    <property type="term" value="F:nucleotidyltransferase activity"/>
    <property type="evidence" value="ECO:0007669"/>
    <property type="project" value="UniProtKB-ARBA"/>
</dbReference>
<dbReference type="InterPro" id="IPR050065">
    <property type="entry name" value="GlmU-like"/>
</dbReference>
<keyword evidence="2" id="KW-0012">Acyltransferase</keyword>
<comment type="caution">
    <text evidence="3">The sequence shown here is derived from an EMBL/GenBank/DDBJ whole genome shotgun (WGS) entry which is preliminary data.</text>
</comment>
<protein>
    <submittedName>
        <fullName evidence="3">UDP-N-acetylglucosamine diphosphorylase/glucosamine-1-phosphate N-acetyltransferase</fullName>
    </submittedName>
</protein>
<dbReference type="GO" id="GO:0016746">
    <property type="term" value="F:acyltransferase activity"/>
    <property type="evidence" value="ECO:0007669"/>
    <property type="project" value="UniProtKB-KW"/>
</dbReference>
<dbReference type="InterPro" id="IPR023917">
    <property type="entry name" value="Bifunctiontional_GlmU_bac-type"/>
</dbReference>
<evidence type="ECO:0000256" key="1">
    <source>
        <dbReference type="ARBA" id="ARBA00022679"/>
    </source>
</evidence>
<dbReference type="Proteomes" id="UP000576209">
    <property type="component" value="Unassembled WGS sequence"/>
</dbReference>
<evidence type="ECO:0000313" key="4">
    <source>
        <dbReference type="Proteomes" id="UP000576209"/>
    </source>
</evidence>
<sequence>MNIILFDSVVRQALLPLTYTRPVADLRIGSLTIAEKWARQTDGQVSFLTQDYLEKKFPHRVAERNLFIDGSILPSVELLSFLDQIENNTAYFSEGEMVVASFDRPNSERFIASRESVVERRLNLPNLPLFRITRPSDLFSLNDRAIREDFELLTSGRTSAGLPPSNLLIGPADQLFIEAGVTAEGCSFNTSSGPIYIGRDAVILEGGNFRGPIAVNAGAVIKMGAKIYGPTTIGDHCKVGGEINNVVFQANSNKGHDGFLGNAAIGEWCNIGADTNASNLKNDYSEVKVWSYPHGERRPSGLQFHGLIMGDHSKAGINTMFNTGTVVGVSASIFGPGFQADFIPSFTWGGKEDNQTYRLDKAIATVERVMLRRNVAFTDTDRAVLQHIFTATQKYRP</sequence>
<dbReference type="PANTHER" id="PTHR43584">
    <property type="entry name" value="NUCLEOTIDYL TRANSFERASE"/>
    <property type="match status" value="1"/>
</dbReference>
<dbReference type="AlphaFoldDB" id="A0A840E8Y2"/>
<dbReference type="EMBL" id="JACIFF010000001">
    <property type="protein sequence ID" value="MBB4077516.1"/>
    <property type="molecule type" value="Genomic_DNA"/>
</dbReference>
<dbReference type="NCBIfam" id="TIGR03991">
    <property type="entry name" value="alt_bact_glmU"/>
    <property type="match status" value="1"/>
</dbReference>
<dbReference type="SUPFAM" id="SSF51161">
    <property type="entry name" value="Trimeric LpxA-like enzymes"/>
    <property type="match status" value="1"/>
</dbReference>
<organism evidence="3 4">
    <name type="scientific">Neolewinella aquimaris</name>
    <dbReference type="NCBI Taxonomy" id="1835722"/>
    <lineage>
        <taxon>Bacteria</taxon>
        <taxon>Pseudomonadati</taxon>
        <taxon>Bacteroidota</taxon>
        <taxon>Saprospiria</taxon>
        <taxon>Saprospirales</taxon>
        <taxon>Lewinellaceae</taxon>
        <taxon>Neolewinella</taxon>
    </lineage>
</organism>
<evidence type="ECO:0000313" key="3">
    <source>
        <dbReference type="EMBL" id="MBB4077516.1"/>
    </source>
</evidence>
<keyword evidence="4" id="KW-1185">Reference proteome</keyword>
<dbReference type="Gene3D" id="2.160.10.10">
    <property type="entry name" value="Hexapeptide repeat proteins"/>
    <property type="match status" value="1"/>
</dbReference>
<reference evidence="3 4" key="1">
    <citation type="submission" date="2020-08" db="EMBL/GenBank/DDBJ databases">
        <title>Genomic Encyclopedia of Type Strains, Phase IV (KMG-IV): sequencing the most valuable type-strain genomes for metagenomic binning, comparative biology and taxonomic classification.</title>
        <authorList>
            <person name="Goeker M."/>
        </authorList>
    </citation>
    <scope>NUCLEOTIDE SEQUENCE [LARGE SCALE GENOMIC DNA]</scope>
    <source>
        <strain evidence="3 4">DSM 105137</strain>
    </source>
</reference>
<gene>
    <name evidence="3" type="ORF">GGR28_000117</name>
</gene>
<accession>A0A840E8Y2</accession>
<evidence type="ECO:0000256" key="2">
    <source>
        <dbReference type="ARBA" id="ARBA00023315"/>
    </source>
</evidence>
<keyword evidence="1 3" id="KW-0808">Transferase</keyword>